<accession>A0A9Q0S9Z8</accession>
<feature type="region of interest" description="Disordered" evidence="1">
    <location>
        <begin position="427"/>
        <end position="450"/>
    </location>
</feature>
<protein>
    <recommendedName>
        <fullName evidence="3">Jacalin-type lectin domain-containing protein</fullName>
    </recommendedName>
</protein>
<name>A0A9Q0S9Z8_9DIPT</name>
<proteinExistence type="predicted"/>
<dbReference type="InterPro" id="IPR036404">
    <property type="entry name" value="Jacalin-like_lectin_dom_sf"/>
</dbReference>
<evidence type="ECO:0000256" key="2">
    <source>
        <dbReference type="SAM" id="SignalP"/>
    </source>
</evidence>
<organism evidence="4 5">
    <name type="scientific">Pseudolycoriella hygida</name>
    <dbReference type="NCBI Taxonomy" id="35572"/>
    <lineage>
        <taxon>Eukaryota</taxon>
        <taxon>Metazoa</taxon>
        <taxon>Ecdysozoa</taxon>
        <taxon>Arthropoda</taxon>
        <taxon>Hexapoda</taxon>
        <taxon>Insecta</taxon>
        <taxon>Pterygota</taxon>
        <taxon>Neoptera</taxon>
        <taxon>Endopterygota</taxon>
        <taxon>Diptera</taxon>
        <taxon>Nematocera</taxon>
        <taxon>Sciaroidea</taxon>
        <taxon>Sciaridae</taxon>
        <taxon>Pseudolycoriella</taxon>
    </lineage>
</organism>
<comment type="caution">
    <text evidence="4">The sequence shown here is derived from an EMBL/GenBank/DDBJ whole genome shotgun (WGS) entry which is preliminary data.</text>
</comment>
<dbReference type="EMBL" id="WJQU01000001">
    <property type="protein sequence ID" value="KAJ6649085.1"/>
    <property type="molecule type" value="Genomic_DNA"/>
</dbReference>
<feature type="signal peptide" evidence="2">
    <location>
        <begin position="1"/>
        <end position="19"/>
    </location>
</feature>
<dbReference type="InterPro" id="IPR001229">
    <property type="entry name" value="Jacalin-like_lectin_dom"/>
</dbReference>
<sequence length="553" mass="58028">MTTFTILVCLLLRASATLADDPYYQAASHHGGTGGTENTIECPYGGAITGVNYRAAQMVDQLEFVCTSSVGKSTIGPYGGSGGSPGSLNCPQGHYVSSFVGKSGSKLDRFGIRCRPENDMNSDGVIVGQFGGGGGTAFDELAFSIGYRPISIKVRSGSVIDGFQVTYGNTPISGKLCTSCNNYREEWAPQRGGNGGNLYTFICPAEGVITGIKYRVGSALDQIQFICTSSLGETTAGPWGGNGGTAGEDRCPPGSYISSIHGRSGSRVDQLGIRCTRVGQAGGSPKRDGHGGSGGTLFDDESYSSNYRRPIQIRIRAASRVDAIQIKYGNLPVALNCKVTKVAVTDSSIMAQDDGFEVIGLASGSTCSNQVQQLTVSKSSSVTETVGIETQEGGEFNWDTTLSVTFTTGVSIGATAEVSVGVSQSFGGSRSWSHTSQKSTSTESGSSLGTQVNYQGPGAAIVIGFMTRYKIQRDSLPVLYYFTCDAGSLTPKTGTINLNSKSYGKANFEDYHHRFPNAAACTSQARQCVAAINANSASSNPSKIEENFNKCFV</sequence>
<reference evidence="4" key="1">
    <citation type="submission" date="2022-07" db="EMBL/GenBank/DDBJ databases">
        <authorList>
            <person name="Trinca V."/>
            <person name="Uliana J.V.C."/>
            <person name="Torres T.T."/>
            <person name="Ward R.J."/>
            <person name="Monesi N."/>
        </authorList>
    </citation>
    <scope>NUCLEOTIDE SEQUENCE</scope>
    <source>
        <strain evidence="4">HSMRA1968</strain>
        <tissue evidence="4">Whole embryos</tissue>
    </source>
</reference>
<feature type="region of interest" description="Disordered" evidence="1">
    <location>
        <begin position="279"/>
        <end position="301"/>
    </location>
</feature>
<evidence type="ECO:0000313" key="5">
    <source>
        <dbReference type="Proteomes" id="UP001151699"/>
    </source>
</evidence>
<evidence type="ECO:0000313" key="4">
    <source>
        <dbReference type="EMBL" id="KAJ6649085.1"/>
    </source>
</evidence>
<keyword evidence="5" id="KW-1185">Reference proteome</keyword>
<evidence type="ECO:0000259" key="3">
    <source>
        <dbReference type="Pfam" id="PF01419"/>
    </source>
</evidence>
<keyword evidence="2" id="KW-0732">Signal</keyword>
<dbReference type="Gene3D" id="2.100.10.30">
    <property type="entry name" value="Jacalin-like lectin domain"/>
    <property type="match status" value="2"/>
</dbReference>
<feature type="chain" id="PRO_5040442657" description="Jacalin-type lectin domain-containing protein" evidence="2">
    <location>
        <begin position="20"/>
        <end position="553"/>
    </location>
</feature>
<dbReference type="Pfam" id="PF01419">
    <property type="entry name" value="Jacalin"/>
    <property type="match status" value="2"/>
</dbReference>
<feature type="domain" description="Jacalin-type lectin" evidence="3">
    <location>
        <begin position="27"/>
        <end position="112"/>
    </location>
</feature>
<dbReference type="Proteomes" id="UP001151699">
    <property type="component" value="Chromosome A"/>
</dbReference>
<dbReference type="SUPFAM" id="SSF51101">
    <property type="entry name" value="Mannose-binding lectins"/>
    <property type="match status" value="2"/>
</dbReference>
<dbReference type="AlphaFoldDB" id="A0A9Q0S9Z8"/>
<feature type="domain" description="Jacalin-type lectin" evidence="3">
    <location>
        <begin position="127"/>
        <end position="273"/>
    </location>
</feature>
<dbReference type="OrthoDB" id="10486153at2759"/>
<gene>
    <name evidence="4" type="ORF">Bhyg_04318</name>
</gene>
<evidence type="ECO:0000256" key="1">
    <source>
        <dbReference type="SAM" id="MobiDB-lite"/>
    </source>
</evidence>